<dbReference type="GO" id="GO:0003729">
    <property type="term" value="F:mRNA binding"/>
    <property type="evidence" value="ECO:0007669"/>
    <property type="project" value="TreeGrafter"/>
</dbReference>
<dbReference type="GO" id="GO:0006397">
    <property type="term" value="P:mRNA processing"/>
    <property type="evidence" value="ECO:0007669"/>
    <property type="project" value="UniProtKB-KW"/>
</dbReference>
<comment type="similarity">
    <text evidence="2">Belongs to the DCP1 family.</text>
</comment>
<feature type="region of interest" description="Disordered" evidence="5">
    <location>
        <begin position="165"/>
        <end position="189"/>
    </location>
</feature>
<comment type="subcellular location">
    <subcellularLocation>
        <location evidence="1">Cytoplasm</location>
    </subcellularLocation>
</comment>
<feature type="compositionally biased region" description="Low complexity" evidence="5">
    <location>
        <begin position="310"/>
        <end position="319"/>
    </location>
</feature>
<sequence>MSAVIDKSMVQDINLNVLRRVDSDIEQVLGTAAHVCLYAMTMDNPVWERKNIEGSLFLLKRRTSPRFQLAVLNKLSTENYTETIHGAFDVEISSPYLMYTLGDGMVHGIWFYDEQELDKIASLLNRVKAGLPKPDVHPVSLQGEMASASAASADDGAFWDKQVPAAAPPAAAPPAPPAAVGPPQTAPKLNPIENLFRAATLKQQEQQPAAAKPSMTEEAGRPQSGAGPGLLEKFLQFHAQEETKAASQPRQQQPQPQPKEECAKAAQPSPILDRLFQQLQSQGAKTAEPEAEPSKQDPFKPLPPSFFHKQQQQQQQQQQAVATSDKKGGGKEDVLAKLEAILKGAQTQGKPSAPPPASNKLQDPHQPSLGKQLPTRSFPQQPKSFFDDSGYTAAPRAAGGHAQPHRPPPPPSVPPSQQQLALRQAMSKLVQRPAFLDMLAEELRGVGLLQ</sequence>
<feature type="compositionally biased region" description="Pro residues" evidence="5">
    <location>
        <begin position="166"/>
        <end position="180"/>
    </location>
</feature>
<evidence type="ECO:0000256" key="4">
    <source>
        <dbReference type="ARBA" id="ARBA00022664"/>
    </source>
</evidence>
<name>A0A7S3QNR3_DUNTE</name>
<dbReference type="GO" id="GO:0000290">
    <property type="term" value="P:deadenylation-dependent decapping of nuclear-transcribed mRNA"/>
    <property type="evidence" value="ECO:0007669"/>
    <property type="project" value="InterPro"/>
</dbReference>
<keyword evidence="4" id="KW-0507">mRNA processing</keyword>
<dbReference type="AlphaFoldDB" id="A0A7S3QNR3"/>
<evidence type="ECO:0008006" key="7">
    <source>
        <dbReference type="Google" id="ProtNLM"/>
    </source>
</evidence>
<dbReference type="PANTHER" id="PTHR16290">
    <property type="entry name" value="TRANSCRIPTION FACTOR SMIF DECAPPING ENZYME DCP1"/>
    <property type="match status" value="1"/>
</dbReference>
<evidence type="ECO:0000256" key="5">
    <source>
        <dbReference type="SAM" id="MobiDB-lite"/>
    </source>
</evidence>
<keyword evidence="3" id="KW-0963">Cytoplasm</keyword>
<dbReference type="PANTHER" id="PTHR16290:SF0">
    <property type="entry name" value="DECAPPING PROTEIN 1, ISOFORM A"/>
    <property type="match status" value="1"/>
</dbReference>
<dbReference type="GO" id="GO:0000932">
    <property type="term" value="C:P-body"/>
    <property type="evidence" value="ECO:0007669"/>
    <property type="project" value="TreeGrafter"/>
</dbReference>
<dbReference type="Gene3D" id="2.30.29.30">
    <property type="entry name" value="Pleckstrin-homology domain (PH domain)/Phosphotyrosine-binding domain (PTB)"/>
    <property type="match status" value="1"/>
</dbReference>
<evidence type="ECO:0000313" key="6">
    <source>
        <dbReference type="EMBL" id="CAE0488497.1"/>
    </source>
</evidence>
<proteinExistence type="inferred from homology"/>
<dbReference type="InterPro" id="IPR011993">
    <property type="entry name" value="PH-like_dom_sf"/>
</dbReference>
<accession>A0A7S3QNR3</accession>
<evidence type="ECO:0000256" key="3">
    <source>
        <dbReference type="ARBA" id="ARBA00022490"/>
    </source>
</evidence>
<dbReference type="GO" id="GO:0008047">
    <property type="term" value="F:enzyme activator activity"/>
    <property type="evidence" value="ECO:0007669"/>
    <property type="project" value="InterPro"/>
</dbReference>
<dbReference type="GO" id="GO:0031087">
    <property type="term" value="P:deadenylation-independent decapping of nuclear-transcribed mRNA"/>
    <property type="evidence" value="ECO:0007669"/>
    <property type="project" value="TreeGrafter"/>
</dbReference>
<protein>
    <recommendedName>
        <fullName evidence="7">WH1 domain-containing protein</fullName>
    </recommendedName>
</protein>
<dbReference type="CDD" id="cd09804">
    <property type="entry name" value="Dcp1"/>
    <property type="match status" value="1"/>
</dbReference>
<dbReference type="Pfam" id="PF06058">
    <property type="entry name" value="DCP1"/>
    <property type="match status" value="1"/>
</dbReference>
<feature type="region of interest" description="Disordered" evidence="5">
    <location>
        <begin position="202"/>
        <end position="421"/>
    </location>
</feature>
<dbReference type="InterPro" id="IPR010334">
    <property type="entry name" value="Dcp1"/>
</dbReference>
<reference evidence="6" key="1">
    <citation type="submission" date="2021-01" db="EMBL/GenBank/DDBJ databases">
        <authorList>
            <person name="Corre E."/>
            <person name="Pelletier E."/>
            <person name="Niang G."/>
            <person name="Scheremetjew M."/>
            <person name="Finn R."/>
            <person name="Kale V."/>
            <person name="Holt S."/>
            <person name="Cochrane G."/>
            <person name="Meng A."/>
            <person name="Brown T."/>
            <person name="Cohen L."/>
        </authorList>
    </citation>
    <scope>NUCLEOTIDE SEQUENCE</scope>
    <source>
        <strain evidence="6">CCMP1320</strain>
    </source>
</reference>
<dbReference type="SUPFAM" id="SSF50729">
    <property type="entry name" value="PH domain-like"/>
    <property type="match status" value="1"/>
</dbReference>
<evidence type="ECO:0000256" key="1">
    <source>
        <dbReference type="ARBA" id="ARBA00004496"/>
    </source>
</evidence>
<dbReference type="EMBL" id="HBIP01006837">
    <property type="protein sequence ID" value="CAE0488497.1"/>
    <property type="molecule type" value="Transcribed_RNA"/>
</dbReference>
<organism evidence="6">
    <name type="scientific">Dunaliella tertiolecta</name>
    <name type="common">Green alga</name>
    <dbReference type="NCBI Taxonomy" id="3047"/>
    <lineage>
        <taxon>Eukaryota</taxon>
        <taxon>Viridiplantae</taxon>
        <taxon>Chlorophyta</taxon>
        <taxon>core chlorophytes</taxon>
        <taxon>Chlorophyceae</taxon>
        <taxon>CS clade</taxon>
        <taxon>Chlamydomonadales</taxon>
        <taxon>Dunaliellaceae</taxon>
        <taxon>Dunaliella</taxon>
    </lineage>
</organism>
<feature type="compositionally biased region" description="Polar residues" evidence="5">
    <location>
        <begin position="374"/>
        <end position="383"/>
    </location>
</feature>
<feature type="compositionally biased region" description="Low complexity" evidence="5">
    <location>
        <begin position="202"/>
        <end position="213"/>
    </location>
</feature>
<evidence type="ECO:0000256" key="2">
    <source>
        <dbReference type="ARBA" id="ARBA00008778"/>
    </source>
</evidence>
<feature type="compositionally biased region" description="Pro residues" evidence="5">
    <location>
        <begin position="405"/>
        <end position="414"/>
    </location>
</feature>
<feature type="compositionally biased region" description="Basic and acidic residues" evidence="5">
    <location>
        <begin position="324"/>
        <end position="336"/>
    </location>
</feature>
<gene>
    <name evidence="6" type="ORF">DTER00134_LOCUS3561</name>
</gene>